<sequence>MSALIVSPVVAIDSEKKRARFLSLLEEVAKETLASEADCLAYIWLFSVAETATVRGIEIYRNESALEDTHRRGAAYGKFRAALMEEQLAPPPTAAALCRGRLVKQSRLPDTVDCGEPFMAVTGSLYVVTSTYAWSEDDLAILGEAADQWGGRDQIAFLISVLEESRQILVVRIFASRQAADEARSTWKCLEKRIVSQIKCDSQRPSCSSCKTHTEACIYGEDKRQATSRVTKERISSLATSMEHIEGMLNRLDSHLFLLDDGRPATGFGKEGSRETSSLLSSPERLVRQEQLIETPGMESSQVDHVAETASPEAQTANVQTNIQSPRQETVSPNPVTYIVKENDSISAYGASSAFHYRDVRPMAVGQVVTSGSGTSSTHCDESTGEYQKMQLVAVAALQRQIEAHNFLSPTHPFEGIEWNTIRHLLDIHWNRHHLMFLLTYRPLVMQNFHSDGPYANKLLWYAIFYASALHSQRHDVSGCGSANQGLKQVFYDRFKMLLSEQMDNSCVPSVAALLLMGSSLVSSGQHTAGWMYCGLAYRMITDLGLHLDESKSRPSQTLPQPSLVQMSYSEKEMRRRIFWSAYIIDKFQSLYFGRLPDLHCTGHEPSQIFLDTYEEMDLWSPYVDLHSPAKEQPSFSPMPTYVVATFSALLRLAEIAADIIHIFYHPSAPSITSLDAKKSLEDIQRRLQHWQNVLPKQLRFDPEVDHTLPPHQITCHTTFHLLNILLHRPFLPEGHLSDIQMEDDSFRGICVSSATQIYHISQRYEQSFGFQHAPYLFSYALFSAATVVHNQFDQTEFPHFVLRALTALQKGANQGLMKPILIIRDLFGRTGVSMDDRNVANLPQTSNHMQPLDAINPVQESIPSLNNAASDADLDAYLKSTFCETWDTWDWDQQLPLLDGSDLLFGLFK</sequence>
<dbReference type="Pfam" id="PF04082">
    <property type="entry name" value="Fungal_trans"/>
    <property type="match status" value="1"/>
</dbReference>
<keyword evidence="2" id="KW-0479">Metal-binding</keyword>
<evidence type="ECO:0000256" key="2">
    <source>
        <dbReference type="ARBA" id="ARBA00022723"/>
    </source>
</evidence>
<dbReference type="CDD" id="cd12148">
    <property type="entry name" value="fungal_TF_MHR"/>
    <property type="match status" value="1"/>
</dbReference>
<dbReference type="InterPro" id="IPR036864">
    <property type="entry name" value="Zn2-C6_fun-type_DNA-bd_sf"/>
</dbReference>
<dbReference type="EMBL" id="JAQIZZ010000001">
    <property type="protein sequence ID" value="KAJ5557423.1"/>
    <property type="molecule type" value="Genomic_DNA"/>
</dbReference>
<dbReference type="CDD" id="cd00067">
    <property type="entry name" value="GAL4"/>
    <property type="match status" value="1"/>
</dbReference>
<dbReference type="SMART" id="SM00906">
    <property type="entry name" value="Fungal_trans"/>
    <property type="match status" value="1"/>
</dbReference>
<dbReference type="GO" id="GO:0006351">
    <property type="term" value="P:DNA-templated transcription"/>
    <property type="evidence" value="ECO:0007669"/>
    <property type="project" value="InterPro"/>
</dbReference>
<evidence type="ECO:0000256" key="1">
    <source>
        <dbReference type="ARBA" id="ARBA00004123"/>
    </source>
</evidence>
<keyword evidence="4" id="KW-0805">Transcription regulation</keyword>
<dbReference type="AlphaFoldDB" id="A0AAD6D7M1"/>
<protein>
    <recommendedName>
        <fullName evidence="8">Xylanolytic transcriptional activator regulatory domain-containing protein</fullName>
    </recommendedName>
</protein>
<evidence type="ECO:0000313" key="10">
    <source>
        <dbReference type="Proteomes" id="UP001220324"/>
    </source>
</evidence>
<dbReference type="Gene3D" id="4.10.240.10">
    <property type="entry name" value="Zn(2)-C6 fungal-type DNA-binding domain"/>
    <property type="match status" value="1"/>
</dbReference>
<dbReference type="Gene3D" id="3.30.70.100">
    <property type="match status" value="1"/>
</dbReference>
<dbReference type="InterPro" id="IPR001138">
    <property type="entry name" value="Zn2Cys6_DnaBD"/>
</dbReference>
<evidence type="ECO:0000313" key="9">
    <source>
        <dbReference type="EMBL" id="KAJ5557423.1"/>
    </source>
</evidence>
<evidence type="ECO:0000256" key="5">
    <source>
        <dbReference type="ARBA" id="ARBA00023125"/>
    </source>
</evidence>
<dbReference type="PANTHER" id="PTHR31313:SF86">
    <property type="entry name" value="ZN(2)-C6 FUNGAL-TYPE DOMAIN-CONTAINING PROTEIN"/>
    <property type="match status" value="1"/>
</dbReference>
<keyword evidence="7" id="KW-0539">Nucleus</keyword>
<keyword evidence="5" id="KW-0238">DNA-binding</keyword>
<keyword evidence="3" id="KW-0862">Zinc</keyword>
<dbReference type="InterPro" id="IPR011008">
    <property type="entry name" value="Dimeric_a/b-barrel"/>
</dbReference>
<reference evidence="9 10" key="1">
    <citation type="journal article" date="2023" name="IMA Fungus">
        <title>Comparative genomic study of the Penicillium genus elucidates a diverse pangenome and 15 lateral gene transfer events.</title>
        <authorList>
            <person name="Petersen C."/>
            <person name="Sorensen T."/>
            <person name="Nielsen M.R."/>
            <person name="Sondergaard T.E."/>
            <person name="Sorensen J.L."/>
            <person name="Fitzpatrick D.A."/>
            <person name="Frisvad J.C."/>
            <person name="Nielsen K.L."/>
        </authorList>
    </citation>
    <scope>NUCLEOTIDE SEQUENCE [LARGE SCALE GENOMIC DNA]</scope>
    <source>
        <strain evidence="9 10">IBT 35679</strain>
    </source>
</reference>
<dbReference type="InterPro" id="IPR007219">
    <property type="entry name" value="XnlR_reg_dom"/>
</dbReference>
<organism evidence="9 10">
    <name type="scientific">Penicillium frequentans</name>
    <dbReference type="NCBI Taxonomy" id="3151616"/>
    <lineage>
        <taxon>Eukaryota</taxon>
        <taxon>Fungi</taxon>
        <taxon>Dikarya</taxon>
        <taxon>Ascomycota</taxon>
        <taxon>Pezizomycotina</taxon>
        <taxon>Eurotiomycetes</taxon>
        <taxon>Eurotiomycetidae</taxon>
        <taxon>Eurotiales</taxon>
        <taxon>Aspergillaceae</taxon>
        <taxon>Penicillium</taxon>
    </lineage>
</organism>
<keyword evidence="10" id="KW-1185">Reference proteome</keyword>
<gene>
    <name evidence="9" type="ORF">N7494_001338</name>
</gene>
<keyword evidence="6" id="KW-0804">Transcription</keyword>
<accession>A0AAD6D7M1</accession>
<dbReference type="Proteomes" id="UP001220324">
    <property type="component" value="Unassembled WGS sequence"/>
</dbReference>
<evidence type="ECO:0000259" key="8">
    <source>
        <dbReference type="SMART" id="SM00906"/>
    </source>
</evidence>
<dbReference type="GO" id="GO:0000981">
    <property type="term" value="F:DNA-binding transcription factor activity, RNA polymerase II-specific"/>
    <property type="evidence" value="ECO:0007669"/>
    <property type="project" value="InterPro"/>
</dbReference>
<dbReference type="GO" id="GO:0003677">
    <property type="term" value="F:DNA binding"/>
    <property type="evidence" value="ECO:0007669"/>
    <property type="project" value="UniProtKB-KW"/>
</dbReference>
<dbReference type="GO" id="GO:0008270">
    <property type="term" value="F:zinc ion binding"/>
    <property type="evidence" value="ECO:0007669"/>
    <property type="project" value="InterPro"/>
</dbReference>
<name>A0AAD6D7M1_9EURO</name>
<feature type="domain" description="Xylanolytic transcriptional activator regulatory" evidence="8">
    <location>
        <begin position="530"/>
        <end position="612"/>
    </location>
</feature>
<dbReference type="PANTHER" id="PTHR31313">
    <property type="entry name" value="TY1 ENHANCER ACTIVATOR"/>
    <property type="match status" value="1"/>
</dbReference>
<comment type="subcellular location">
    <subcellularLocation>
        <location evidence="1">Nucleus</location>
    </subcellularLocation>
</comment>
<evidence type="ECO:0000256" key="6">
    <source>
        <dbReference type="ARBA" id="ARBA00023163"/>
    </source>
</evidence>
<dbReference type="Pfam" id="PF03992">
    <property type="entry name" value="ABM"/>
    <property type="match status" value="1"/>
</dbReference>
<dbReference type="InterPro" id="IPR007138">
    <property type="entry name" value="ABM_dom"/>
</dbReference>
<comment type="caution">
    <text evidence="9">The sequence shown here is derived from an EMBL/GenBank/DDBJ whole genome shotgun (WGS) entry which is preliminary data.</text>
</comment>
<dbReference type="Pfam" id="PF00172">
    <property type="entry name" value="Zn_clus"/>
    <property type="match status" value="1"/>
</dbReference>
<evidence type="ECO:0000256" key="4">
    <source>
        <dbReference type="ARBA" id="ARBA00023015"/>
    </source>
</evidence>
<proteinExistence type="predicted"/>
<dbReference type="InterPro" id="IPR051615">
    <property type="entry name" value="Transcr_Regulatory_Elem"/>
</dbReference>
<evidence type="ECO:0000256" key="7">
    <source>
        <dbReference type="ARBA" id="ARBA00023242"/>
    </source>
</evidence>
<dbReference type="GO" id="GO:0005634">
    <property type="term" value="C:nucleus"/>
    <property type="evidence" value="ECO:0007669"/>
    <property type="project" value="UniProtKB-SubCell"/>
</dbReference>
<evidence type="ECO:0000256" key="3">
    <source>
        <dbReference type="ARBA" id="ARBA00022833"/>
    </source>
</evidence>
<dbReference type="SUPFAM" id="SSF54909">
    <property type="entry name" value="Dimeric alpha+beta barrel"/>
    <property type="match status" value="1"/>
</dbReference>